<protein>
    <submittedName>
        <fullName evidence="1">Uncharacterized protein</fullName>
    </submittedName>
</protein>
<dbReference type="AlphaFoldDB" id="A0A9K3DBG1"/>
<reference evidence="1 2" key="1">
    <citation type="journal article" date="2018" name="PLoS ONE">
        <title>The draft genome of Kipferlia bialata reveals reductive genome evolution in fornicate parasites.</title>
        <authorList>
            <person name="Tanifuji G."/>
            <person name="Takabayashi S."/>
            <person name="Kume K."/>
            <person name="Takagi M."/>
            <person name="Nakayama T."/>
            <person name="Kamikawa R."/>
            <person name="Inagaki Y."/>
            <person name="Hashimoto T."/>
        </authorList>
    </citation>
    <scope>NUCLEOTIDE SEQUENCE [LARGE SCALE GENOMIC DNA]</scope>
    <source>
        <strain evidence="1">NY0173</strain>
    </source>
</reference>
<evidence type="ECO:0000313" key="1">
    <source>
        <dbReference type="EMBL" id="GIQ91120.1"/>
    </source>
</evidence>
<keyword evidence="2" id="KW-1185">Reference proteome</keyword>
<sequence length="105" mass="11861">MTSRDCYPGGGGYGGRWALLSPYPVTKYPEPITPAELDKMSDREADRYIAGISSLTLDPETKLKAPKGLYNKYQALIDHFFTPERMAKINAEIDKLFPDTLFRPM</sequence>
<name>A0A9K3DBG1_9EUKA</name>
<evidence type="ECO:0000313" key="2">
    <source>
        <dbReference type="Proteomes" id="UP000265618"/>
    </source>
</evidence>
<dbReference type="Proteomes" id="UP000265618">
    <property type="component" value="Unassembled WGS sequence"/>
</dbReference>
<organism evidence="1 2">
    <name type="scientific">Kipferlia bialata</name>
    <dbReference type="NCBI Taxonomy" id="797122"/>
    <lineage>
        <taxon>Eukaryota</taxon>
        <taxon>Metamonada</taxon>
        <taxon>Carpediemonas-like organisms</taxon>
        <taxon>Kipferlia</taxon>
    </lineage>
</organism>
<gene>
    <name evidence="1" type="ORF">KIPB_014222</name>
</gene>
<dbReference type="EMBL" id="BDIP01007183">
    <property type="protein sequence ID" value="GIQ91120.1"/>
    <property type="molecule type" value="Genomic_DNA"/>
</dbReference>
<proteinExistence type="predicted"/>
<accession>A0A9K3DBG1</accession>
<comment type="caution">
    <text evidence="1">The sequence shown here is derived from an EMBL/GenBank/DDBJ whole genome shotgun (WGS) entry which is preliminary data.</text>
</comment>